<dbReference type="PIRSF" id="PIRSF004925">
    <property type="entry name" value="HcaT"/>
    <property type="match status" value="1"/>
</dbReference>
<accession>F3L656</accession>
<dbReference type="InterPro" id="IPR024989">
    <property type="entry name" value="MFS_assoc_dom"/>
</dbReference>
<evidence type="ECO:0000313" key="9">
    <source>
        <dbReference type="Proteomes" id="UP000005615"/>
    </source>
</evidence>
<keyword evidence="4" id="KW-0997">Cell inner membrane</keyword>
<reference evidence="8 9" key="1">
    <citation type="journal article" date="2011" name="J. Bacteriol.">
        <title>Genome sequence of strain IMCC3088, a proteorhodopsin-containing marine bacterium belonging to the OM60/NOR5 clade.</title>
        <authorList>
            <person name="Jang Y."/>
            <person name="Oh H.M."/>
            <person name="Kang I."/>
            <person name="Lee K."/>
            <person name="Yang S.J."/>
            <person name="Cho J.C."/>
        </authorList>
    </citation>
    <scope>NUCLEOTIDE SEQUENCE [LARGE SCALE GENOMIC DNA]</scope>
    <source>
        <strain evidence="8 9">IMCC3088</strain>
    </source>
</reference>
<dbReference type="NCBIfam" id="NF037955">
    <property type="entry name" value="mfs"/>
    <property type="match status" value="1"/>
</dbReference>
<keyword evidence="6" id="KW-1133">Transmembrane helix</keyword>
<evidence type="ECO:0000256" key="2">
    <source>
        <dbReference type="ARBA" id="ARBA00022448"/>
    </source>
</evidence>
<evidence type="ECO:0000256" key="5">
    <source>
        <dbReference type="ARBA" id="ARBA00022692"/>
    </source>
</evidence>
<protein>
    <submittedName>
        <fullName evidence="8">Nucleoside/H+ symporter, Major facilitator superfamily MFS_1</fullName>
    </submittedName>
</protein>
<dbReference type="eggNOG" id="COG2814">
    <property type="taxonomic scope" value="Bacteria"/>
</dbReference>
<dbReference type="GO" id="GO:0015528">
    <property type="term" value="F:lactose:proton symporter activity"/>
    <property type="evidence" value="ECO:0007669"/>
    <property type="project" value="TreeGrafter"/>
</dbReference>
<keyword evidence="7" id="KW-0472">Membrane</keyword>
<dbReference type="InterPro" id="IPR026032">
    <property type="entry name" value="HcaT-like"/>
</dbReference>
<dbReference type="Gene3D" id="1.20.1250.20">
    <property type="entry name" value="MFS general substrate transporter like domains"/>
    <property type="match status" value="2"/>
</dbReference>
<sequence>MTRAVTLPHARLSGFYLFYFAILGILLPFWPLYLSSIGLNIAEIGTLMAVLMMTRVVSPMLWGHIGDRISRRMRVVQWGSFAAAVCFAGVFLRTDYYWLLWIVAGYSFFWNAVLPQFEVVTLRYLGDQHHRYSQIRAWGSVGFIGAAIGLGWYFDMASIRHVPIMLLVCFVALWALALSIPGAEKPVQHKHPAPPISLLLNKNVMGFIAAGLLMQLAHGPYYTYFSLFVEEAGYSKQSTGFYWALGAISETLLFLVMHKILPKTGTYRLFQFALLCSVARWILLDYWVSSAAALFFIQIMHAGTFGAFHAASIDFLRRYVPEGLSGQGQALYSMFCYGVGGALGSLLSAWLWPMSPTYAFAMASGVSLLAVFVAYMTMNKS</sequence>
<evidence type="ECO:0000313" key="8">
    <source>
        <dbReference type="EMBL" id="EGG28193.1"/>
    </source>
</evidence>
<name>F3L656_9GAMM</name>
<keyword evidence="9" id="KW-1185">Reference proteome</keyword>
<keyword evidence="5" id="KW-0812">Transmembrane</keyword>
<evidence type="ECO:0000256" key="6">
    <source>
        <dbReference type="ARBA" id="ARBA00022989"/>
    </source>
</evidence>
<dbReference type="PANTHER" id="PTHR23522:SF10">
    <property type="entry name" value="3-PHENYLPROPIONIC ACID TRANSPORTER-RELATED"/>
    <property type="match status" value="1"/>
</dbReference>
<evidence type="ECO:0000256" key="4">
    <source>
        <dbReference type="ARBA" id="ARBA00022519"/>
    </source>
</evidence>
<dbReference type="STRING" id="2518989.IMCC3088_721"/>
<keyword evidence="2" id="KW-0813">Transport</keyword>
<evidence type="ECO:0000256" key="7">
    <source>
        <dbReference type="ARBA" id="ARBA00023136"/>
    </source>
</evidence>
<gene>
    <name evidence="8" type="ORF">IMCC3088_721</name>
</gene>
<dbReference type="GO" id="GO:0005886">
    <property type="term" value="C:plasma membrane"/>
    <property type="evidence" value="ECO:0007669"/>
    <property type="project" value="UniProtKB-SubCell"/>
</dbReference>
<dbReference type="Pfam" id="PF12832">
    <property type="entry name" value="MFS_1_like"/>
    <property type="match status" value="1"/>
</dbReference>
<organism evidence="8 9">
    <name type="scientific">Aequoribacter fuscus</name>
    <dbReference type="NCBI Taxonomy" id="2518989"/>
    <lineage>
        <taxon>Bacteria</taxon>
        <taxon>Pseudomonadati</taxon>
        <taxon>Pseudomonadota</taxon>
        <taxon>Gammaproteobacteria</taxon>
        <taxon>Cellvibrionales</taxon>
        <taxon>Halieaceae</taxon>
        <taxon>Aequoribacter</taxon>
    </lineage>
</organism>
<dbReference type="Proteomes" id="UP000005615">
    <property type="component" value="Unassembled WGS sequence"/>
</dbReference>
<dbReference type="EMBL" id="AEIG01000160">
    <property type="protein sequence ID" value="EGG28193.1"/>
    <property type="molecule type" value="Genomic_DNA"/>
</dbReference>
<evidence type="ECO:0000256" key="1">
    <source>
        <dbReference type="ARBA" id="ARBA00004429"/>
    </source>
</evidence>
<keyword evidence="3" id="KW-1003">Cell membrane</keyword>
<comment type="caution">
    <text evidence="8">The sequence shown here is derived from an EMBL/GenBank/DDBJ whole genome shotgun (WGS) entry which is preliminary data.</text>
</comment>
<dbReference type="InterPro" id="IPR036259">
    <property type="entry name" value="MFS_trans_sf"/>
</dbReference>
<dbReference type="GO" id="GO:0030395">
    <property type="term" value="F:lactose binding"/>
    <property type="evidence" value="ECO:0007669"/>
    <property type="project" value="TreeGrafter"/>
</dbReference>
<dbReference type="SUPFAM" id="SSF103473">
    <property type="entry name" value="MFS general substrate transporter"/>
    <property type="match status" value="1"/>
</dbReference>
<proteinExistence type="predicted"/>
<evidence type="ECO:0000256" key="3">
    <source>
        <dbReference type="ARBA" id="ARBA00022475"/>
    </source>
</evidence>
<dbReference type="PANTHER" id="PTHR23522">
    <property type="entry name" value="BLL5896 PROTEIN"/>
    <property type="match status" value="1"/>
</dbReference>
<comment type="subcellular location">
    <subcellularLocation>
        <location evidence="1">Cell inner membrane</location>
        <topology evidence="1">Multi-pass membrane protein</topology>
    </subcellularLocation>
</comment>
<dbReference type="AlphaFoldDB" id="F3L656"/>